<comment type="subcellular location">
    <subcellularLocation>
        <location evidence="1">Cell membrane</location>
        <topology evidence="1">Multi-pass membrane protein</topology>
    </subcellularLocation>
</comment>
<dbReference type="PANTHER" id="PTHR43738">
    <property type="entry name" value="ABC TRANSPORTER, MEMBRANE PROTEIN"/>
    <property type="match status" value="1"/>
</dbReference>
<dbReference type="Pfam" id="PF02687">
    <property type="entry name" value="FtsX"/>
    <property type="match status" value="1"/>
</dbReference>
<evidence type="ECO:0000313" key="10">
    <source>
        <dbReference type="EMBL" id="MCJ2543718.1"/>
    </source>
</evidence>
<reference evidence="10" key="1">
    <citation type="submission" date="2021-02" db="EMBL/GenBank/DDBJ databases">
        <title>The CRISPR/cas machinery reduction and long-range gene transfer in the hot spring cyanobacterium Synechococcus.</title>
        <authorList>
            <person name="Dvorak P."/>
            <person name="Jahodarova E."/>
            <person name="Hasler P."/>
            <person name="Poulickova A."/>
        </authorList>
    </citation>
    <scope>NUCLEOTIDE SEQUENCE</scope>
    <source>
        <strain evidence="10">Rupite</strain>
    </source>
</reference>
<evidence type="ECO:0000256" key="6">
    <source>
        <dbReference type="ARBA" id="ARBA00023136"/>
    </source>
</evidence>
<feature type="transmembrane region" description="Helical" evidence="7">
    <location>
        <begin position="363"/>
        <end position="382"/>
    </location>
</feature>
<evidence type="ECO:0000313" key="11">
    <source>
        <dbReference type="Proteomes" id="UP000830835"/>
    </source>
</evidence>
<feature type="domain" description="MacB-like periplasmic core" evidence="9">
    <location>
        <begin position="29"/>
        <end position="244"/>
    </location>
</feature>
<organism evidence="10 11">
    <name type="scientific">Thermostichus vulcanus str. 'Rupite'</name>
    <dbReference type="NCBI Taxonomy" id="2813851"/>
    <lineage>
        <taxon>Bacteria</taxon>
        <taxon>Bacillati</taxon>
        <taxon>Cyanobacteriota</taxon>
        <taxon>Cyanophyceae</taxon>
        <taxon>Thermostichales</taxon>
        <taxon>Thermostichaceae</taxon>
        <taxon>Thermostichus</taxon>
    </lineage>
</organism>
<keyword evidence="4 7" id="KW-0812">Transmembrane</keyword>
<evidence type="ECO:0000256" key="5">
    <source>
        <dbReference type="ARBA" id="ARBA00022989"/>
    </source>
</evidence>
<dbReference type="InterPro" id="IPR005891">
    <property type="entry name" value="DevC"/>
</dbReference>
<evidence type="ECO:0000256" key="2">
    <source>
        <dbReference type="ARBA" id="ARBA00022448"/>
    </source>
</evidence>
<dbReference type="PANTHER" id="PTHR43738:SF1">
    <property type="entry name" value="HEMIN TRANSPORT SYSTEM PERMEASE PROTEIN HRTB-RELATED"/>
    <property type="match status" value="1"/>
</dbReference>
<feature type="domain" description="ABC3 transporter permease C-terminal" evidence="8">
    <location>
        <begin position="280"/>
        <end position="389"/>
    </location>
</feature>
<dbReference type="Pfam" id="PF12704">
    <property type="entry name" value="MacB_PCD"/>
    <property type="match status" value="1"/>
</dbReference>
<feature type="transmembrane region" description="Helical" evidence="7">
    <location>
        <begin position="270"/>
        <end position="295"/>
    </location>
</feature>
<feature type="transmembrane region" description="Helical" evidence="7">
    <location>
        <begin position="28"/>
        <end position="48"/>
    </location>
</feature>
<gene>
    <name evidence="10" type="ORF">JX360_12520</name>
</gene>
<name>A0ABT0CD82_THEVL</name>
<dbReference type="InterPro" id="IPR003838">
    <property type="entry name" value="ABC3_permease_C"/>
</dbReference>
<keyword evidence="6 7" id="KW-0472">Membrane</keyword>
<evidence type="ECO:0000256" key="7">
    <source>
        <dbReference type="SAM" id="Phobius"/>
    </source>
</evidence>
<dbReference type="RefSeq" id="WP_244351440.1">
    <property type="nucleotide sequence ID" value="NZ_JAFIRA010000035.1"/>
</dbReference>
<dbReference type="Proteomes" id="UP000830835">
    <property type="component" value="Unassembled WGS sequence"/>
</dbReference>
<feature type="transmembrane region" description="Helical" evidence="7">
    <location>
        <begin position="316"/>
        <end position="343"/>
    </location>
</feature>
<keyword evidence="2" id="KW-0813">Transport</keyword>
<dbReference type="EMBL" id="JAFIRA010000035">
    <property type="protein sequence ID" value="MCJ2543718.1"/>
    <property type="molecule type" value="Genomic_DNA"/>
</dbReference>
<dbReference type="InterPro" id="IPR051125">
    <property type="entry name" value="ABC-4/HrtB_transporter"/>
</dbReference>
<keyword evidence="3" id="KW-1003">Cell membrane</keyword>
<comment type="caution">
    <text evidence="10">The sequence shown here is derived from an EMBL/GenBank/DDBJ whole genome shotgun (WGS) entry which is preliminary data.</text>
</comment>
<proteinExistence type="predicted"/>
<dbReference type="PIRSF" id="PIRSF031773">
    <property type="entry name" value="DevC"/>
    <property type="match status" value="1"/>
</dbReference>
<accession>A0ABT0CD82</accession>
<evidence type="ECO:0000256" key="3">
    <source>
        <dbReference type="ARBA" id="ARBA00022475"/>
    </source>
</evidence>
<dbReference type="NCBIfam" id="TIGR01185">
    <property type="entry name" value="devC"/>
    <property type="match status" value="1"/>
</dbReference>
<evidence type="ECO:0000256" key="1">
    <source>
        <dbReference type="ARBA" id="ARBA00004651"/>
    </source>
</evidence>
<evidence type="ECO:0000259" key="8">
    <source>
        <dbReference type="Pfam" id="PF02687"/>
    </source>
</evidence>
<evidence type="ECO:0000256" key="4">
    <source>
        <dbReference type="ARBA" id="ARBA00022692"/>
    </source>
</evidence>
<evidence type="ECO:0000259" key="9">
    <source>
        <dbReference type="Pfam" id="PF12704"/>
    </source>
</evidence>
<dbReference type="InterPro" id="IPR025857">
    <property type="entry name" value="MacB_PCD"/>
</dbReference>
<sequence>MYSLLSLAFIRPKIPLAWLQLTREKIRLLVALAGIAFACILMFMQLGFRDSLLESAIRFHVALRGDIFLVSPQSNALIAMNTFSQRRLYQALGFEGVQSVSPVYVSFALWKNPETRRTRSIFVVGVDPSADLLDLPQLTPAKLEEIKKADVVLFDRSSRTEFGPIAEWFEAGREVITEVGNRRVTVGGLFQMGATFGADGTILTSDLNFLRLFPSRARGLVDIGVVQLQPGVDPEPILQQMRALLPEDVRVLSRTEFIDMEKTYWEEGTAIGFIFGLGVGMGFIVGIVIVYQILYTDVSDHLAEYATLKAMGYTDGYLLGVVFQEALFLAGLGYIPAFALSILLYDLTANATLLPVAMSLNRAALVLGLAVTMCFISGAIAVRRLRAADPADIF</sequence>
<protein>
    <submittedName>
        <fullName evidence="10">ABC transporter permease</fullName>
    </submittedName>
</protein>
<keyword evidence="5 7" id="KW-1133">Transmembrane helix</keyword>
<keyword evidence="11" id="KW-1185">Reference proteome</keyword>